<dbReference type="RefSeq" id="WP_153339819.1">
    <property type="nucleotide sequence ID" value="NZ_WEGI01000003.1"/>
</dbReference>
<evidence type="ECO:0000313" key="3">
    <source>
        <dbReference type="Proteomes" id="UP000431401"/>
    </source>
</evidence>
<dbReference type="AlphaFoldDB" id="A0A7K0DJZ0"/>
<gene>
    <name evidence="2" type="ORF">NRB56_15260</name>
</gene>
<dbReference type="Proteomes" id="UP000431401">
    <property type="component" value="Unassembled WGS sequence"/>
</dbReference>
<dbReference type="PANTHER" id="PTHR21310">
    <property type="entry name" value="AMINOGLYCOSIDE PHOSPHOTRANSFERASE-RELATED-RELATED"/>
    <property type="match status" value="1"/>
</dbReference>
<proteinExistence type="predicted"/>
<dbReference type="Pfam" id="PF01636">
    <property type="entry name" value="APH"/>
    <property type="match status" value="1"/>
</dbReference>
<protein>
    <recommendedName>
        <fullName evidence="1">Aminoglycoside phosphotransferase domain-containing protein</fullName>
    </recommendedName>
</protein>
<dbReference type="Gene3D" id="3.30.200.20">
    <property type="entry name" value="Phosphorylase Kinase, domain 1"/>
    <property type="match status" value="1"/>
</dbReference>
<organism evidence="2 3">
    <name type="scientific">Nocardia aurantia</name>
    <dbReference type="NCBI Taxonomy" id="2585199"/>
    <lineage>
        <taxon>Bacteria</taxon>
        <taxon>Bacillati</taxon>
        <taxon>Actinomycetota</taxon>
        <taxon>Actinomycetes</taxon>
        <taxon>Mycobacteriales</taxon>
        <taxon>Nocardiaceae</taxon>
        <taxon>Nocardia</taxon>
    </lineage>
</organism>
<dbReference type="SUPFAM" id="SSF56112">
    <property type="entry name" value="Protein kinase-like (PK-like)"/>
    <property type="match status" value="1"/>
</dbReference>
<evidence type="ECO:0000259" key="1">
    <source>
        <dbReference type="Pfam" id="PF01636"/>
    </source>
</evidence>
<evidence type="ECO:0000313" key="2">
    <source>
        <dbReference type="EMBL" id="MQY25967.1"/>
    </source>
</evidence>
<feature type="domain" description="Aminoglycoside phosphotransferase" evidence="1">
    <location>
        <begin position="26"/>
        <end position="244"/>
    </location>
</feature>
<name>A0A7K0DJZ0_9NOCA</name>
<dbReference type="Gene3D" id="3.90.1200.10">
    <property type="match status" value="1"/>
</dbReference>
<dbReference type="OrthoDB" id="3806873at2"/>
<dbReference type="InterPro" id="IPR011009">
    <property type="entry name" value="Kinase-like_dom_sf"/>
</dbReference>
<dbReference type="EMBL" id="WEGI01000003">
    <property type="protein sequence ID" value="MQY25967.1"/>
    <property type="molecule type" value="Genomic_DNA"/>
</dbReference>
<sequence>MGIPDRAAYVRDVVVACLPGYRIESVTLLGAGQDNTAYEVNAELIVRFAAESDPRARATRVEAEARLLTAVAGISPIPVPEPRFVAPERGCLAYGKVPGTPLIELEPARRAAHADSIAVTLGRFLDALHAVPVERFAGLVDVDHEPTTVWHNEATRTYESVAGEIPRARRSAVESFLAAPPPDDARAPVFSHNDLGIEHILVEPHSGTVTGVIDWSDAAITDAAYDFGLIYRDLGSAALDTALRHCRTREPESLRVRAAFYARCAALEDMAYGLETGDRRYLDLGRAALSWLYPAGVDPEG</sequence>
<comment type="caution">
    <text evidence="2">The sequence shown here is derived from an EMBL/GenBank/DDBJ whole genome shotgun (WGS) entry which is preliminary data.</text>
</comment>
<dbReference type="InterPro" id="IPR002575">
    <property type="entry name" value="Aminoglycoside_PTrfase"/>
</dbReference>
<reference evidence="2 3" key="1">
    <citation type="submission" date="2019-10" db="EMBL/GenBank/DDBJ databases">
        <title>Nocardia macrotermitis sp. nov. and Nocardia aurantia sp. nov., isolated from the gut of fungus growing-termite Macrotermes natalensis.</title>
        <authorList>
            <person name="Benndorf R."/>
            <person name="Schwitalla J."/>
            <person name="Martin K."/>
            <person name="De Beer W."/>
            <person name="Kaster A.-K."/>
            <person name="Vollmers J."/>
            <person name="Poulsen M."/>
            <person name="Beemelmanns C."/>
        </authorList>
    </citation>
    <scope>NUCLEOTIDE SEQUENCE [LARGE SCALE GENOMIC DNA]</scope>
    <source>
        <strain evidence="2 3">RB56</strain>
    </source>
</reference>
<keyword evidence="3" id="KW-1185">Reference proteome</keyword>
<accession>A0A7K0DJZ0</accession>
<dbReference type="InterPro" id="IPR051678">
    <property type="entry name" value="AGP_Transferase"/>
</dbReference>